<evidence type="ECO:0000256" key="6">
    <source>
        <dbReference type="SAM" id="MobiDB-lite"/>
    </source>
</evidence>
<proteinExistence type="inferred from homology"/>
<evidence type="ECO:0000256" key="7">
    <source>
        <dbReference type="SAM" id="Phobius"/>
    </source>
</evidence>
<dbReference type="PANTHER" id="PTHR14948">
    <property type="entry name" value="NG5"/>
    <property type="match status" value="1"/>
</dbReference>
<dbReference type="PANTHER" id="PTHR14948:SF46">
    <property type="entry name" value="DISPANIN SUBFAMILY A MEMBER 2B-LIKE-RELATED"/>
    <property type="match status" value="1"/>
</dbReference>
<comment type="subcellular location">
    <subcellularLocation>
        <location evidence="1">Membrane</location>
    </subcellularLocation>
</comment>
<dbReference type="Pfam" id="PF04505">
    <property type="entry name" value="CD225"/>
    <property type="match status" value="1"/>
</dbReference>
<reference evidence="8" key="1">
    <citation type="journal article" date="2015" name="Toxicon">
        <title>The transcriptomic and proteomic basis for the evolution of a novel venom phenotype within the Timber Rattlesnake (Crotalus horridus).</title>
        <authorList>
            <person name="Rokyta D.R."/>
            <person name="Wray K.P."/>
            <person name="McGivern J.J."/>
            <person name="Margres M.J."/>
        </authorList>
    </citation>
    <scope>NUCLEOTIDE SEQUENCE</scope>
    <source>
        <tissue evidence="8">Venom gland</tissue>
    </source>
</reference>
<name>A0A0K8RTD6_CROHD</name>
<keyword evidence="4 7" id="KW-1133">Transmembrane helix</keyword>
<keyword evidence="5 7" id="KW-0472">Membrane</keyword>
<dbReference type="AlphaFoldDB" id="A0A0K8RTD6"/>
<evidence type="ECO:0000256" key="3">
    <source>
        <dbReference type="ARBA" id="ARBA00022692"/>
    </source>
</evidence>
<protein>
    <recommendedName>
        <fullName evidence="9">Proline-rich transmembrane protein 1-like protein</fullName>
    </recommendedName>
</protein>
<organism evidence="8">
    <name type="scientific">Crotalus horridus</name>
    <name type="common">Timber rattlesnake</name>
    <dbReference type="NCBI Taxonomy" id="35024"/>
    <lineage>
        <taxon>Eukaryota</taxon>
        <taxon>Metazoa</taxon>
        <taxon>Chordata</taxon>
        <taxon>Craniata</taxon>
        <taxon>Vertebrata</taxon>
        <taxon>Euteleostomi</taxon>
        <taxon>Lepidosauria</taxon>
        <taxon>Squamata</taxon>
        <taxon>Bifurcata</taxon>
        <taxon>Unidentata</taxon>
        <taxon>Episquamata</taxon>
        <taxon>Toxicofera</taxon>
        <taxon>Serpentes</taxon>
        <taxon>Colubroidea</taxon>
        <taxon>Viperidae</taxon>
        <taxon>Crotalinae</taxon>
        <taxon>Crotalus</taxon>
    </lineage>
</organism>
<dbReference type="InterPro" id="IPR051423">
    <property type="entry name" value="CD225/Dispanin"/>
</dbReference>
<sequence>MSKPQYKKMEEDVPEVQNPPPYVENQPAPSGFLAPPQYQPPYDPRYNQGLVIQPTQTMNFVRLQPTKEPDYMAYSIFTMLCCCLPLGIAALIYSIQTQEANRTGNAESARRNSKLSRNLSHAALGVGLGSLTLYIIFVVFMYTQRASLLIDNPYTISP</sequence>
<comment type="similarity">
    <text evidence="2">Belongs to the CD225/Dispanin family.</text>
</comment>
<keyword evidence="3 7" id="KW-0812">Transmembrane</keyword>
<accession>A0A0K8RTD6</accession>
<evidence type="ECO:0000256" key="5">
    <source>
        <dbReference type="ARBA" id="ARBA00023136"/>
    </source>
</evidence>
<evidence type="ECO:0000256" key="1">
    <source>
        <dbReference type="ARBA" id="ARBA00004370"/>
    </source>
</evidence>
<evidence type="ECO:0000313" key="8">
    <source>
        <dbReference type="EMBL" id="JAG44141.1"/>
    </source>
</evidence>
<evidence type="ECO:0000256" key="2">
    <source>
        <dbReference type="ARBA" id="ARBA00006843"/>
    </source>
</evidence>
<feature type="region of interest" description="Disordered" evidence="6">
    <location>
        <begin position="1"/>
        <end position="30"/>
    </location>
</feature>
<feature type="transmembrane region" description="Helical" evidence="7">
    <location>
        <begin position="122"/>
        <end position="142"/>
    </location>
</feature>
<dbReference type="EMBL" id="GBKC01001929">
    <property type="protein sequence ID" value="JAG44141.1"/>
    <property type="molecule type" value="Transcribed_RNA"/>
</dbReference>
<dbReference type="GO" id="GO:0016020">
    <property type="term" value="C:membrane"/>
    <property type="evidence" value="ECO:0007669"/>
    <property type="project" value="UniProtKB-SubCell"/>
</dbReference>
<evidence type="ECO:0000256" key="4">
    <source>
        <dbReference type="ARBA" id="ARBA00022989"/>
    </source>
</evidence>
<feature type="transmembrane region" description="Helical" evidence="7">
    <location>
        <begin position="71"/>
        <end position="95"/>
    </location>
</feature>
<evidence type="ECO:0008006" key="9">
    <source>
        <dbReference type="Google" id="ProtNLM"/>
    </source>
</evidence>
<dbReference type="InterPro" id="IPR007593">
    <property type="entry name" value="CD225/Dispanin_fam"/>
</dbReference>